<dbReference type="InterPro" id="IPR037064">
    <property type="entry name" value="Formiminotransferase_N_sf"/>
</dbReference>
<dbReference type="PANTHER" id="PTHR12234:SF1">
    <property type="entry name" value="FORMIMINOTRANSFERASE N-TERMINAL SUBDOMAIN-CONTAINING PROTEIN"/>
    <property type="match status" value="1"/>
</dbReference>
<comment type="caution">
    <text evidence="2">The sequence shown here is derived from an EMBL/GenBank/DDBJ whole genome shotgun (WGS) entry which is preliminary data.</text>
</comment>
<reference evidence="2 3" key="1">
    <citation type="submission" date="2024-09" db="EMBL/GenBank/DDBJ databases">
        <title>A chromosome-level genome assembly of Gray's grenadier anchovy, Coilia grayii.</title>
        <authorList>
            <person name="Fu Z."/>
        </authorList>
    </citation>
    <scope>NUCLEOTIDE SEQUENCE [LARGE SCALE GENOMIC DNA]</scope>
    <source>
        <strain evidence="2">G4</strain>
        <tissue evidence="2">Muscle</tissue>
    </source>
</reference>
<dbReference type="EMBL" id="JBHFQA010000020">
    <property type="protein sequence ID" value="KAL2081145.1"/>
    <property type="molecule type" value="Genomic_DNA"/>
</dbReference>
<evidence type="ECO:0000313" key="3">
    <source>
        <dbReference type="Proteomes" id="UP001591681"/>
    </source>
</evidence>
<dbReference type="Pfam" id="PF07837">
    <property type="entry name" value="FTCD_N"/>
    <property type="match status" value="1"/>
</dbReference>
<dbReference type="InterPro" id="IPR012886">
    <property type="entry name" value="Formiminotransferase_N"/>
</dbReference>
<gene>
    <name evidence="2" type="ORF">ACEWY4_022998</name>
</gene>
<dbReference type="SMART" id="SM01222">
    <property type="entry name" value="FTCD_N"/>
    <property type="match status" value="1"/>
</dbReference>
<dbReference type="InterPro" id="IPR037070">
    <property type="entry name" value="Formiminotransferase_C_sf"/>
</dbReference>
<sequence length="332" mass="35428">MTNTLGKRLVACLLNVSEARRKDLVSKVAQAAITNSSGGWRVGTTVLNIFNDFDYNRSVITIVAGLDHIREAVLSACEQAYDLIDMSAHSGVHPCMGAVDLVPLYPLGEEVGLEDCAREAKALASELIQRVSGTSAFFFGWADTPQRRGLAQRRKEMGWFKKHPDMSVIQADVGPAPQKRYGLTGVGASPYVMNCNVTIGTQDLALGRRVAAALRESSPSGIRGVQVLALPHEGDVEIACNVEAIRGALPPSSGARGGESSWPSFNIGGEVYCHAPASLITARVAELAGRDGVATKGTALVGFTPVECRGLAERALSLGIGEFWKEQRKVHM</sequence>
<evidence type="ECO:0000259" key="1">
    <source>
        <dbReference type="SMART" id="SM01222"/>
    </source>
</evidence>
<organism evidence="2 3">
    <name type="scientific">Coilia grayii</name>
    <name type="common">Gray's grenadier anchovy</name>
    <dbReference type="NCBI Taxonomy" id="363190"/>
    <lineage>
        <taxon>Eukaryota</taxon>
        <taxon>Metazoa</taxon>
        <taxon>Chordata</taxon>
        <taxon>Craniata</taxon>
        <taxon>Vertebrata</taxon>
        <taxon>Euteleostomi</taxon>
        <taxon>Actinopterygii</taxon>
        <taxon>Neopterygii</taxon>
        <taxon>Teleostei</taxon>
        <taxon>Clupei</taxon>
        <taxon>Clupeiformes</taxon>
        <taxon>Clupeoidei</taxon>
        <taxon>Engraulidae</taxon>
        <taxon>Coilinae</taxon>
        <taxon>Coilia</taxon>
    </lineage>
</organism>
<protein>
    <recommendedName>
        <fullName evidence="1">Formiminotransferase N-terminal subdomain domain-containing protein</fullName>
    </recommendedName>
</protein>
<feature type="domain" description="Formiminotransferase N-terminal subdomain" evidence="1">
    <location>
        <begin position="8"/>
        <end position="190"/>
    </location>
</feature>
<keyword evidence="3" id="KW-1185">Reference proteome</keyword>
<dbReference type="InterPro" id="IPR051623">
    <property type="entry name" value="FTCD"/>
</dbReference>
<dbReference type="Gene3D" id="3.30.990.10">
    <property type="entry name" value="Formiminotransferase, N-terminal subdomain"/>
    <property type="match status" value="1"/>
</dbReference>
<dbReference type="Proteomes" id="UP001591681">
    <property type="component" value="Unassembled WGS sequence"/>
</dbReference>
<dbReference type="Gene3D" id="3.30.70.670">
    <property type="entry name" value="Formiminotransferase, C-terminal subdomain"/>
    <property type="match status" value="1"/>
</dbReference>
<accession>A0ABD1J3Q1</accession>
<name>A0ABD1J3Q1_9TELE</name>
<dbReference type="SUPFAM" id="SSF55116">
    <property type="entry name" value="Formiminotransferase domain of formiminotransferase-cyclodeaminase"/>
    <property type="match status" value="1"/>
</dbReference>
<evidence type="ECO:0000313" key="2">
    <source>
        <dbReference type="EMBL" id="KAL2081145.1"/>
    </source>
</evidence>
<dbReference type="PANTHER" id="PTHR12234">
    <property type="entry name" value="FORMIMINOTRANSFERASE-CYCLODEAMINASE"/>
    <property type="match status" value="1"/>
</dbReference>
<dbReference type="InterPro" id="IPR022384">
    <property type="entry name" value="FormiminoTrfase_cat_dom_sf"/>
</dbReference>
<dbReference type="AlphaFoldDB" id="A0ABD1J3Q1"/>
<proteinExistence type="predicted"/>